<dbReference type="AlphaFoldDB" id="A0A6A6EIE1"/>
<reference evidence="1" key="1">
    <citation type="journal article" date="2020" name="Stud. Mycol.">
        <title>101 Dothideomycetes genomes: a test case for predicting lifestyles and emergence of pathogens.</title>
        <authorList>
            <person name="Haridas S."/>
            <person name="Albert R."/>
            <person name="Binder M."/>
            <person name="Bloem J."/>
            <person name="Labutti K."/>
            <person name="Salamov A."/>
            <person name="Andreopoulos B."/>
            <person name="Baker S."/>
            <person name="Barry K."/>
            <person name="Bills G."/>
            <person name="Bluhm B."/>
            <person name="Cannon C."/>
            <person name="Castanera R."/>
            <person name="Culley D."/>
            <person name="Daum C."/>
            <person name="Ezra D."/>
            <person name="Gonzalez J."/>
            <person name="Henrissat B."/>
            <person name="Kuo A."/>
            <person name="Liang C."/>
            <person name="Lipzen A."/>
            <person name="Lutzoni F."/>
            <person name="Magnuson J."/>
            <person name="Mondo S."/>
            <person name="Nolan M."/>
            <person name="Ohm R."/>
            <person name="Pangilinan J."/>
            <person name="Park H.-J."/>
            <person name="Ramirez L."/>
            <person name="Alfaro M."/>
            <person name="Sun H."/>
            <person name="Tritt A."/>
            <person name="Yoshinaga Y."/>
            <person name="Zwiers L.-H."/>
            <person name="Turgeon B."/>
            <person name="Goodwin S."/>
            <person name="Spatafora J."/>
            <person name="Crous P."/>
            <person name="Grigoriev I."/>
        </authorList>
    </citation>
    <scope>NUCLEOTIDE SEQUENCE</scope>
    <source>
        <strain evidence="1">CBS 207.26</strain>
    </source>
</reference>
<gene>
    <name evidence="1" type="ORF">K469DRAFT_698058</name>
</gene>
<organism evidence="1 2">
    <name type="scientific">Zopfia rhizophila CBS 207.26</name>
    <dbReference type="NCBI Taxonomy" id="1314779"/>
    <lineage>
        <taxon>Eukaryota</taxon>
        <taxon>Fungi</taxon>
        <taxon>Dikarya</taxon>
        <taxon>Ascomycota</taxon>
        <taxon>Pezizomycotina</taxon>
        <taxon>Dothideomycetes</taxon>
        <taxon>Dothideomycetes incertae sedis</taxon>
        <taxon>Zopfiaceae</taxon>
        <taxon>Zopfia</taxon>
    </lineage>
</organism>
<dbReference type="EMBL" id="ML994618">
    <property type="protein sequence ID" value="KAF2190845.1"/>
    <property type="molecule type" value="Genomic_DNA"/>
</dbReference>
<protein>
    <recommendedName>
        <fullName evidence="3">Alpha/beta hydrolase fold-3 domain-containing protein</fullName>
    </recommendedName>
</protein>
<dbReference type="Proteomes" id="UP000800200">
    <property type="component" value="Unassembled WGS sequence"/>
</dbReference>
<accession>A0A6A6EIE1</accession>
<name>A0A6A6EIE1_9PEZI</name>
<keyword evidence="2" id="KW-1185">Reference proteome</keyword>
<evidence type="ECO:0008006" key="3">
    <source>
        <dbReference type="Google" id="ProtNLM"/>
    </source>
</evidence>
<evidence type="ECO:0000313" key="1">
    <source>
        <dbReference type="EMBL" id="KAF2190845.1"/>
    </source>
</evidence>
<sequence length="100" mass="11062">MDPAGNNLYTDVMTYDDKTKPEKFGATWYPKPPEPSQLDAKNIALHFHGGGYKLDDGRIADCGFPAILVLDNTPARYALCPQYPLSFNPGCRFPAAFQAH</sequence>
<evidence type="ECO:0000313" key="2">
    <source>
        <dbReference type="Proteomes" id="UP000800200"/>
    </source>
</evidence>
<dbReference type="OrthoDB" id="2152029at2759"/>
<proteinExistence type="predicted"/>